<reference evidence="4" key="1">
    <citation type="submission" date="2018-05" db="EMBL/GenBank/DDBJ databases">
        <authorList>
            <person name="Lanie J.A."/>
            <person name="Ng W.-L."/>
            <person name="Kazmierczak K.M."/>
            <person name="Andrzejewski T.M."/>
            <person name="Davidsen T.M."/>
            <person name="Wayne K.J."/>
            <person name="Tettelin H."/>
            <person name="Glass J.I."/>
            <person name="Rusch D."/>
            <person name="Podicherti R."/>
            <person name="Tsui H.-C.T."/>
            <person name="Winkler M.E."/>
        </authorList>
    </citation>
    <scope>NUCLEOTIDE SEQUENCE</scope>
</reference>
<comment type="subcellular location">
    <subcellularLocation>
        <location evidence="1">Cell outer membrane</location>
    </subcellularLocation>
</comment>
<dbReference type="GO" id="GO:0009279">
    <property type="term" value="C:cell outer membrane"/>
    <property type="evidence" value="ECO:0007669"/>
    <property type="project" value="UniProtKB-SubCell"/>
</dbReference>
<keyword evidence="3" id="KW-0998">Cell outer membrane</keyword>
<evidence type="ECO:0000256" key="1">
    <source>
        <dbReference type="ARBA" id="ARBA00004442"/>
    </source>
</evidence>
<name>A0A382E9C5_9ZZZZ</name>
<keyword evidence="2" id="KW-0472">Membrane</keyword>
<dbReference type="SUPFAM" id="SSF56935">
    <property type="entry name" value="Porins"/>
    <property type="match status" value="1"/>
</dbReference>
<accession>A0A382E9C5</accession>
<sequence>TKRYDPITRISAFLDYGYQISEGNSVTSGSFYYNALTGIQEEKKVVPLSWDQRHIFNATVTYNHDKKWGISFIGKLSSGWPYTPNIPFANYVPDPNSDRKPWQKSVNARLFKNISLGKHSLTLFAKVYNVFDMLNERYVYNDTGRSGYTFVNRSTQETETLTSHYGESGVHTWEEYHKRPYYYSAPREIQIGFSIEINDFK</sequence>
<evidence type="ECO:0000313" key="4">
    <source>
        <dbReference type="EMBL" id="SVB47095.1"/>
    </source>
</evidence>
<dbReference type="InterPro" id="IPR036942">
    <property type="entry name" value="Beta-barrel_TonB_sf"/>
</dbReference>
<evidence type="ECO:0008006" key="5">
    <source>
        <dbReference type="Google" id="ProtNLM"/>
    </source>
</evidence>
<dbReference type="EMBL" id="UINC01043282">
    <property type="protein sequence ID" value="SVB47095.1"/>
    <property type="molecule type" value="Genomic_DNA"/>
</dbReference>
<dbReference type="AlphaFoldDB" id="A0A382E9C5"/>
<evidence type="ECO:0000256" key="2">
    <source>
        <dbReference type="ARBA" id="ARBA00023136"/>
    </source>
</evidence>
<dbReference type="Gene3D" id="2.40.170.20">
    <property type="entry name" value="TonB-dependent receptor, beta-barrel domain"/>
    <property type="match status" value="1"/>
</dbReference>
<proteinExistence type="predicted"/>
<feature type="non-terminal residue" evidence="4">
    <location>
        <position position="1"/>
    </location>
</feature>
<organism evidence="4">
    <name type="scientific">marine metagenome</name>
    <dbReference type="NCBI Taxonomy" id="408172"/>
    <lineage>
        <taxon>unclassified sequences</taxon>
        <taxon>metagenomes</taxon>
        <taxon>ecological metagenomes</taxon>
    </lineage>
</organism>
<evidence type="ECO:0000256" key="3">
    <source>
        <dbReference type="ARBA" id="ARBA00023237"/>
    </source>
</evidence>
<protein>
    <recommendedName>
        <fullName evidence="5">TonB-dependent receptor-like beta-barrel domain-containing protein</fullName>
    </recommendedName>
</protein>
<gene>
    <name evidence="4" type="ORF">METZ01_LOCUS199949</name>
</gene>